<evidence type="ECO:0000259" key="6">
    <source>
        <dbReference type="Pfam" id="PF20434"/>
    </source>
</evidence>
<evidence type="ECO:0000256" key="3">
    <source>
        <dbReference type="ARBA" id="ARBA00038928"/>
    </source>
</evidence>
<dbReference type="ESTHER" id="9chlo-c1e363">
    <property type="family name" value="BD-FAE"/>
</dbReference>
<dbReference type="PANTHER" id="PTHR48081">
    <property type="entry name" value="AB HYDROLASE SUPERFAMILY PROTEIN C4A8.06C"/>
    <property type="match status" value="1"/>
</dbReference>
<dbReference type="Proteomes" id="UP000002009">
    <property type="component" value="Chromosome 4"/>
</dbReference>
<name>C1E363_MICCC</name>
<evidence type="ECO:0000256" key="2">
    <source>
        <dbReference type="ARBA" id="ARBA00038028"/>
    </source>
</evidence>
<dbReference type="EC" id="3.1.1.n2" evidence="3"/>
<protein>
    <recommendedName>
        <fullName evidence="3">protein-S-isoprenylcysteine alpha-carbonyl methylesterase</fullName>
        <ecNumber evidence="3">3.1.1.n2</ecNumber>
    </recommendedName>
</protein>
<dbReference type="OrthoDB" id="6495301at2759"/>
<dbReference type="EMBL" id="CP001325">
    <property type="protein sequence ID" value="ACO62502.1"/>
    <property type="molecule type" value="Genomic_DNA"/>
</dbReference>
<feature type="domain" description="BD-FAE-like" evidence="6">
    <location>
        <begin position="99"/>
        <end position="200"/>
    </location>
</feature>
<evidence type="ECO:0000256" key="5">
    <source>
        <dbReference type="SAM" id="MobiDB-lite"/>
    </source>
</evidence>
<dbReference type="InterPro" id="IPR050300">
    <property type="entry name" value="GDXG_lipolytic_enzyme"/>
</dbReference>
<evidence type="ECO:0000313" key="7">
    <source>
        <dbReference type="EMBL" id="ACO62502.1"/>
    </source>
</evidence>
<proteinExistence type="inferred from homology"/>
<gene>
    <name evidence="7" type="ORF">MICPUN_99880</name>
</gene>
<dbReference type="KEGG" id="mis:MICPUN_99880"/>
<dbReference type="AlphaFoldDB" id="C1E363"/>
<dbReference type="GeneID" id="8242904"/>
<dbReference type="eggNOG" id="KOG1516">
    <property type="taxonomic scope" value="Eukaryota"/>
</dbReference>
<organism evidence="7 8">
    <name type="scientific">Micromonas commoda (strain RCC299 / NOUM17 / CCMP2709)</name>
    <name type="common">Picoplanktonic green alga</name>
    <dbReference type="NCBI Taxonomy" id="296587"/>
    <lineage>
        <taxon>Eukaryota</taxon>
        <taxon>Viridiplantae</taxon>
        <taxon>Chlorophyta</taxon>
        <taxon>Mamiellophyceae</taxon>
        <taxon>Mamiellales</taxon>
        <taxon>Mamiellaceae</taxon>
        <taxon>Micromonas</taxon>
    </lineage>
</organism>
<accession>C1E363</accession>
<dbReference type="RefSeq" id="XP_002501244.1">
    <property type="nucleotide sequence ID" value="XM_002501198.1"/>
</dbReference>
<dbReference type="PANTHER" id="PTHR48081:SF33">
    <property type="entry name" value="KYNURENINE FORMAMIDASE"/>
    <property type="match status" value="1"/>
</dbReference>
<evidence type="ECO:0000256" key="4">
    <source>
        <dbReference type="ARBA" id="ARBA00049507"/>
    </source>
</evidence>
<sequence length="559" mass="59242">MRRAGQLAKIVLDEFTGVLKMVPYGIRAMRTHRSLPDARAPAGRDGVSIARDVRYADAPRAVMDIYLPGGVSIDDAARAVSETVSETVSESTTATPRDPPADDDKLPVALFVHGGVWAVGEKWQFAPMASRLAEEGVVTCVATYTLFPKARADTMWREVSDAITWTLDNVDRYGGDADRVTLLGHSAGAHICSMALLHRCGVTSDVTASKDVTGVTVDRRQPKCYVGLCGVYDVARHYDYEDSRGVALVSTMGRCMGGAGNFERCSPLRVLRANAEVVGSNPAFQICADADAEERRKERERAEAAESAAAAELAASIAATKKKEHHIEWAPMSMVMDTDGDGDLCVPVADIVEEAAAVAEARLVDLEKKSDDGAADDADATRGSNKSKDSAATSHTVTPVPGPPPGALAGDDAARMSGFWRLSGSSPGTDGPGPNDASSSAPDASAIAALSGTNAPGCFPPTYLLAGCADHTVPWFESAEFHLALRDANVPSRLCLYLKESHGEFVVGWRPKPKPNPVTKTSAWGDDAPVNAWGDGLDGDLEARGLSAHNRDVIRIIKC</sequence>
<keyword evidence="1" id="KW-0378">Hydrolase</keyword>
<dbReference type="InParanoid" id="C1E363"/>
<reference evidence="7 8" key="1">
    <citation type="journal article" date="2009" name="Science">
        <title>Green evolution and dynamic adaptations revealed by genomes of the marine picoeukaryotes Micromonas.</title>
        <authorList>
            <person name="Worden A.Z."/>
            <person name="Lee J.H."/>
            <person name="Mock T."/>
            <person name="Rouze P."/>
            <person name="Simmons M.P."/>
            <person name="Aerts A.L."/>
            <person name="Allen A.E."/>
            <person name="Cuvelier M.L."/>
            <person name="Derelle E."/>
            <person name="Everett M.V."/>
            <person name="Foulon E."/>
            <person name="Grimwood J."/>
            <person name="Gundlach H."/>
            <person name="Henrissat B."/>
            <person name="Napoli C."/>
            <person name="McDonald S.M."/>
            <person name="Parker M.S."/>
            <person name="Rombauts S."/>
            <person name="Salamov A."/>
            <person name="Von Dassow P."/>
            <person name="Badger J.H."/>
            <person name="Coutinho P.M."/>
            <person name="Demir E."/>
            <person name="Dubchak I."/>
            <person name="Gentemann C."/>
            <person name="Eikrem W."/>
            <person name="Gready J.E."/>
            <person name="John U."/>
            <person name="Lanier W."/>
            <person name="Lindquist E.A."/>
            <person name="Lucas S."/>
            <person name="Mayer K.F."/>
            <person name="Moreau H."/>
            <person name="Not F."/>
            <person name="Otillar R."/>
            <person name="Panaud O."/>
            <person name="Pangilinan J."/>
            <person name="Paulsen I."/>
            <person name="Piegu B."/>
            <person name="Poliakov A."/>
            <person name="Robbens S."/>
            <person name="Schmutz J."/>
            <person name="Toulza E."/>
            <person name="Wyss T."/>
            <person name="Zelensky A."/>
            <person name="Zhou K."/>
            <person name="Armbrust E.V."/>
            <person name="Bhattacharya D."/>
            <person name="Goodenough U.W."/>
            <person name="Van de Peer Y."/>
            <person name="Grigoriev I.V."/>
        </authorList>
    </citation>
    <scope>NUCLEOTIDE SEQUENCE [LARGE SCALE GENOMIC DNA]</scope>
    <source>
        <strain evidence="8">RCC299 / NOUM17</strain>
    </source>
</reference>
<feature type="compositionally biased region" description="Low complexity" evidence="5">
    <location>
        <begin position="423"/>
        <end position="443"/>
    </location>
</feature>
<evidence type="ECO:0000256" key="1">
    <source>
        <dbReference type="ARBA" id="ARBA00022801"/>
    </source>
</evidence>
<feature type="region of interest" description="Disordered" evidence="5">
    <location>
        <begin position="370"/>
        <end position="443"/>
    </location>
</feature>
<dbReference type="InterPro" id="IPR029058">
    <property type="entry name" value="AB_hydrolase_fold"/>
</dbReference>
<comment type="catalytic activity">
    <reaction evidence="4">
        <text>[protein]-C-terminal S-[(2E,6E)-farnesyl]-L-cysteine methyl ester + H2O = [protein]-C-terminal S-[(2E,6E)-farnesyl]-L-cysteine + methanol + H(+)</text>
        <dbReference type="Rhea" id="RHEA:48520"/>
        <dbReference type="Rhea" id="RHEA-COMP:12125"/>
        <dbReference type="Rhea" id="RHEA-COMP:12126"/>
        <dbReference type="ChEBI" id="CHEBI:15377"/>
        <dbReference type="ChEBI" id="CHEBI:15378"/>
        <dbReference type="ChEBI" id="CHEBI:17790"/>
        <dbReference type="ChEBI" id="CHEBI:90510"/>
        <dbReference type="ChEBI" id="CHEBI:90511"/>
        <dbReference type="EC" id="3.1.1.n2"/>
    </reaction>
</comment>
<dbReference type="Pfam" id="PF20434">
    <property type="entry name" value="BD-FAE"/>
    <property type="match status" value="1"/>
</dbReference>
<keyword evidence="8" id="KW-1185">Reference proteome</keyword>
<evidence type="ECO:0000313" key="8">
    <source>
        <dbReference type="Proteomes" id="UP000002009"/>
    </source>
</evidence>
<dbReference type="SUPFAM" id="SSF53474">
    <property type="entry name" value="alpha/beta-Hydrolases"/>
    <property type="match status" value="1"/>
</dbReference>
<dbReference type="Gene3D" id="3.40.50.1820">
    <property type="entry name" value="alpha/beta hydrolase"/>
    <property type="match status" value="2"/>
</dbReference>
<comment type="similarity">
    <text evidence="2">Belongs to the AB hydrolase superfamily. Isoprenylcysteine methylesterase family.</text>
</comment>
<dbReference type="STRING" id="296587.C1E363"/>
<dbReference type="GO" id="GO:0004061">
    <property type="term" value="F:arylformamidase activity"/>
    <property type="evidence" value="ECO:0007669"/>
    <property type="project" value="TreeGrafter"/>
</dbReference>
<dbReference type="InterPro" id="IPR049492">
    <property type="entry name" value="BD-FAE-like_dom"/>
</dbReference>
<dbReference type="OMA" id="AMRTHRS"/>